<evidence type="ECO:0000313" key="2">
    <source>
        <dbReference type="EMBL" id="KAL0134267.1"/>
    </source>
</evidence>
<evidence type="ECO:0000256" key="1">
    <source>
        <dbReference type="SAM" id="SignalP"/>
    </source>
</evidence>
<reference evidence="2 3" key="1">
    <citation type="submission" date="2023-03" db="EMBL/GenBank/DDBJ databases">
        <title>High recombination rates correlate with genetic variation in Cardiocondyla obscurior ants.</title>
        <authorList>
            <person name="Errbii M."/>
        </authorList>
    </citation>
    <scope>NUCLEOTIDE SEQUENCE [LARGE SCALE GENOMIC DNA]</scope>
    <source>
        <strain evidence="2">Alpha-2009</strain>
        <tissue evidence="2">Whole body</tissue>
    </source>
</reference>
<evidence type="ECO:0000313" key="3">
    <source>
        <dbReference type="Proteomes" id="UP001430953"/>
    </source>
</evidence>
<evidence type="ECO:0008006" key="4">
    <source>
        <dbReference type="Google" id="ProtNLM"/>
    </source>
</evidence>
<accession>A0AAW2H3Y0</accession>
<protein>
    <recommendedName>
        <fullName evidence="4">Late nodulin</fullName>
    </recommendedName>
</protein>
<name>A0AAW2H3Y0_9HYME</name>
<keyword evidence="3" id="KW-1185">Reference proteome</keyword>
<dbReference type="Proteomes" id="UP001430953">
    <property type="component" value="Unassembled WGS sequence"/>
</dbReference>
<feature type="signal peptide" evidence="1">
    <location>
        <begin position="1"/>
        <end position="24"/>
    </location>
</feature>
<comment type="caution">
    <text evidence="2">The sequence shown here is derived from an EMBL/GenBank/DDBJ whole genome shotgun (WGS) entry which is preliminary data.</text>
</comment>
<proteinExistence type="predicted"/>
<sequence length="92" mass="10614">MTRLDRSFVLIILTVIISLFFSEYQNNTESIERTCIISNQLCKDGPDNRCFITKKCDSDKCNHANTISINTVTLTWLILSWTCVTKFVLTIF</sequence>
<dbReference type="AlphaFoldDB" id="A0AAW2H3Y0"/>
<feature type="chain" id="PRO_5043396857" description="Late nodulin" evidence="1">
    <location>
        <begin position="25"/>
        <end position="92"/>
    </location>
</feature>
<gene>
    <name evidence="2" type="ORF">PUN28_001221</name>
</gene>
<keyword evidence="1" id="KW-0732">Signal</keyword>
<dbReference type="EMBL" id="JADYXP020000001">
    <property type="protein sequence ID" value="KAL0134267.1"/>
    <property type="molecule type" value="Genomic_DNA"/>
</dbReference>
<organism evidence="2 3">
    <name type="scientific">Cardiocondyla obscurior</name>
    <dbReference type="NCBI Taxonomy" id="286306"/>
    <lineage>
        <taxon>Eukaryota</taxon>
        <taxon>Metazoa</taxon>
        <taxon>Ecdysozoa</taxon>
        <taxon>Arthropoda</taxon>
        <taxon>Hexapoda</taxon>
        <taxon>Insecta</taxon>
        <taxon>Pterygota</taxon>
        <taxon>Neoptera</taxon>
        <taxon>Endopterygota</taxon>
        <taxon>Hymenoptera</taxon>
        <taxon>Apocrita</taxon>
        <taxon>Aculeata</taxon>
        <taxon>Formicoidea</taxon>
        <taxon>Formicidae</taxon>
        <taxon>Myrmicinae</taxon>
        <taxon>Cardiocondyla</taxon>
    </lineage>
</organism>